<evidence type="ECO:0000313" key="1">
    <source>
        <dbReference type="EMBL" id="PVH94401.1"/>
    </source>
</evidence>
<protein>
    <recommendedName>
        <fullName evidence="3">HTH CENPB-type domain-containing protein</fullName>
    </recommendedName>
</protein>
<gene>
    <name evidence="1" type="ORF">DM02DRAFT_191673</name>
</gene>
<accession>A0A2V1D8M3</accession>
<dbReference type="OrthoDB" id="3942738at2759"/>
<proteinExistence type="predicted"/>
<dbReference type="EMBL" id="KZ805536">
    <property type="protein sequence ID" value="PVH94401.1"/>
    <property type="molecule type" value="Genomic_DNA"/>
</dbReference>
<reference evidence="1 2" key="1">
    <citation type="journal article" date="2018" name="Sci. Rep.">
        <title>Comparative genomics provides insights into the lifestyle and reveals functional heterogeneity of dark septate endophytic fungi.</title>
        <authorList>
            <person name="Knapp D.G."/>
            <person name="Nemeth J.B."/>
            <person name="Barry K."/>
            <person name="Hainaut M."/>
            <person name="Henrissat B."/>
            <person name="Johnson J."/>
            <person name="Kuo A."/>
            <person name="Lim J.H.P."/>
            <person name="Lipzen A."/>
            <person name="Nolan M."/>
            <person name="Ohm R.A."/>
            <person name="Tamas L."/>
            <person name="Grigoriev I.V."/>
            <person name="Spatafora J.W."/>
            <person name="Nagy L.G."/>
            <person name="Kovacs G.M."/>
        </authorList>
    </citation>
    <scope>NUCLEOTIDE SEQUENCE [LARGE SCALE GENOMIC DNA]</scope>
    <source>
        <strain evidence="1 2">DSE2036</strain>
    </source>
</reference>
<feature type="non-terminal residue" evidence="1">
    <location>
        <position position="123"/>
    </location>
</feature>
<organism evidence="1 2">
    <name type="scientific">Periconia macrospinosa</name>
    <dbReference type="NCBI Taxonomy" id="97972"/>
    <lineage>
        <taxon>Eukaryota</taxon>
        <taxon>Fungi</taxon>
        <taxon>Dikarya</taxon>
        <taxon>Ascomycota</taxon>
        <taxon>Pezizomycotina</taxon>
        <taxon>Dothideomycetes</taxon>
        <taxon>Pleosporomycetidae</taxon>
        <taxon>Pleosporales</taxon>
        <taxon>Massarineae</taxon>
        <taxon>Periconiaceae</taxon>
        <taxon>Periconia</taxon>
    </lineage>
</organism>
<keyword evidence="2" id="KW-1185">Reference proteome</keyword>
<evidence type="ECO:0008006" key="3">
    <source>
        <dbReference type="Google" id="ProtNLM"/>
    </source>
</evidence>
<sequence>MPTDAYIDLNESQEAAQENDATFEIGVHRSTVWRRAKGKVGSIEQGYEKQRKIKKQDTKTVIAHVRELTERGLPPTKAMLRNFLQEISGEPVSREYVRLFIKRNKDQLASGYLKSYDIKRKKA</sequence>
<dbReference type="AlphaFoldDB" id="A0A2V1D8M3"/>
<dbReference type="Proteomes" id="UP000244855">
    <property type="component" value="Unassembled WGS sequence"/>
</dbReference>
<evidence type="ECO:0000313" key="2">
    <source>
        <dbReference type="Proteomes" id="UP000244855"/>
    </source>
</evidence>
<name>A0A2V1D8M3_9PLEO</name>